<gene>
    <name evidence="2" type="ORF">PCON_13054</name>
</gene>
<evidence type="ECO:0000313" key="3">
    <source>
        <dbReference type="Proteomes" id="UP000018144"/>
    </source>
</evidence>
<evidence type="ECO:0000256" key="1">
    <source>
        <dbReference type="SAM" id="MobiDB-lite"/>
    </source>
</evidence>
<dbReference type="EMBL" id="HF935844">
    <property type="protein sequence ID" value="CCX32405.1"/>
    <property type="molecule type" value="Genomic_DNA"/>
</dbReference>
<proteinExistence type="predicted"/>
<name>U4LSQ8_PYROM</name>
<reference evidence="2 3" key="1">
    <citation type="journal article" date="2013" name="PLoS Genet.">
        <title>The genome and development-dependent transcriptomes of Pyronema confluens: a window into fungal evolution.</title>
        <authorList>
            <person name="Traeger S."/>
            <person name="Altegoer F."/>
            <person name="Freitag M."/>
            <person name="Gabaldon T."/>
            <person name="Kempken F."/>
            <person name="Kumar A."/>
            <person name="Marcet-Houben M."/>
            <person name="Poggeler S."/>
            <person name="Stajich J.E."/>
            <person name="Nowrousian M."/>
        </authorList>
    </citation>
    <scope>NUCLEOTIDE SEQUENCE [LARGE SCALE GENOMIC DNA]</scope>
    <source>
        <strain evidence="3">CBS 100304</strain>
        <tissue evidence="2">Vegetative mycelium</tissue>
    </source>
</reference>
<protein>
    <submittedName>
        <fullName evidence="2">Uncharacterized protein</fullName>
    </submittedName>
</protein>
<feature type="region of interest" description="Disordered" evidence="1">
    <location>
        <begin position="1"/>
        <end position="29"/>
    </location>
</feature>
<sequence>MTSNSTERGGGAGQMNFLLHISTGRATVA</sequence>
<accession>U4LSQ8</accession>
<keyword evidence="3" id="KW-1185">Reference proteome</keyword>
<dbReference type="Proteomes" id="UP000018144">
    <property type="component" value="Unassembled WGS sequence"/>
</dbReference>
<evidence type="ECO:0000313" key="2">
    <source>
        <dbReference type="EMBL" id="CCX32405.1"/>
    </source>
</evidence>
<dbReference type="AlphaFoldDB" id="U4LSQ8"/>
<organism evidence="2 3">
    <name type="scientific">Pyronema omphalodes (strain CBS 100304)</name>
    <name type="common">Pyronema confluens</name>
    <dbReference type="NCBI Taxonomy" id="1076935"/>
    <lineage>
        <taxon>Eukaryota</taxon>
        <taxon>Fungi</taxon>
        <taxon>Dikarya</taxon>
        <taxon>Ascomycota</taxon>
        <taxon>Pezizomycotina</taxon>
        <taxon>Pezizomycetes</taxon>
        <taxon>Pezizales</taxon>
        <taxon>Pyronemataceae</taxon>
        <taxon>Pyronema</taxon>
    </lineage>
</organism>